<dbReference type="Pfam" id="PF00188">
    <property type="entry name" value="CAP"/>
    <property type="match status" value="2"/>
</dbReference>
<dbReference type="GO" id="GO:0005576">
    <property type="term" value="C:extracellular region"/>
    <property type="evidence" value="ECO:0007669"/>
    <property type="project" value="UniProtKB-SubCell"/>
</dbReference>
<dbReference type="PROSITE" id="PS01009">
    <property type="entry name" value="CRISP_1"/>
    <property type="match status" value="1"/>
</dbReference>
<feature type="domain" description="SCP" evidence="5">
    <location>
        <begin position="304"/>
        <end position="403"/>
    </location>
</feature>
<evidence type="ECO:0000259" key="5">
    <source>
        <dbReference type="SMART" id="SM00198"/>
    </source>
</evidence>
<dbReference type="EMBL" id="OU900104">
    <property type="protein sequence ID" value="CAG9855768.1"/>
    <property type="molecule type" value="Genomic_DNA"/>
</dbReference>
<dbReference type="CDD" id="cd05380">
    <property type="entry name" value="CAP_euk"/>
    <property type="match status" value="1"/>
</dbReference>
<organism evidence="6 7">
    <name type="scientific">Phyllotreta striolata</name>
    <name type="common">Striped flea beetle</name>
    <name type="synonym">Crioceris striolata</name>
    <dbReference type="NCBI Taxonomy" id="444603"/>
    <lineage>
        <taxon>Eukaryota</taxon>
        <taxon>Metazoa</taxon>
        <taxon>Ecdysozoa</taxon>
        <taxon>Arthropoda</taxon>
        <taxon>Hexapoda</taxon>
        <taxon>Insecta</taxon>
        <taxon>Pterygota</taxon>
        <taxon>Neoptera</taxon>
        <taxon>Endopterygota</taxon>
        <taxon>Coleoptera</taxon>
        <taxon>Polyphaga</taxon>
        <taxon>Cucujiformia</taxon>
        <taxon>Chrysomeloidea</taxon>
        <taxon>Chrysomelidae</taxon>
        <taxon>Galerucinae</taxon>
        <taxon>Alticini</taxon>
        <taxon>Phyllotreta</taxon>
    </lineage>
</organism>
<keyword evidence="4" id="KW-0732">Signal</keyword>
<dbReference type="PRINTS" id="PR00837">
    <property type="entry name" value="V5TPXLIKE"/>
</dbReference>
<sequence>MKLLPTVFLVVTVCSFGASIDLLCPLKWPNCGLTVQNIVCERGETCPTEPGCEKIEPDEEFLKFILHEHNRLRNEIATGKETRGNTGPAANMNALSYDKGLEFTASCNANMCKFQHDKCRATKKFPNAGQNLFYASGNQSELRGAVAAWFEEITLNTPDVIDKFPKDRDNISRFIQTIWATSTHIGCAQAKKTGETEQYVLVCNYGPGVEVGKSVYEKGEVCSKCPESVKCNEQYPGLCGEADESPLNTPKEPPIGEISNDKDAAAGVGVGGAPGMGGFGGMGFGMGAGGGGSGSQSEQDKNNEKKKKTTKQQESTITTTYSTNSTYESTTNLTTESTSESPFSTTLDPENSTRRHDIGHFTQMIWAKTTHIGCAMAKSFNQQENVEEYYLTCNYAPQGNMIGKTVYERGTGCSKCPKSRKCNLKYPGLCGDVHETQIKQGSRGATMNEDSVTAESGSVASAATGGVTDRGVTEEGVTEKDITQEDAPKESAIAQNATENAITGNYTTDSSAENGTVTQQSVETTTHNSASIINSCLHLVIAIILVELLKD</sequence>
<dbReference type="PROSITE" id="PS01010">
    <property type="entry name" value="CRISP_2"/>
    <property type="match status" value="1"/>
</dbReference>
<comment type="subcellular location">
    <subcellularLocation>
        <location evidence="1">Secreted</location>
    </subcellularLocation>
</comment>
<feature type="region of interest" description="Disordered" evidence="3">
    <location>
        <begin position="441"/>
        <end position="467"/>
    </location>
</feature>
<dbReference type="InterPro" id="IPR018244">
    <property type="entry name" value="Allrgn_V5/Tpx1_CS"/>
</dbReference>
<dbReference type="Gene3D" id="3.40.33.10">
    <property type="entry name" value="CAP"/>
    <property type="match status" value="2"/>
</dbReference>
<evidence type="ECO:0000313" key="7">
    <source>
        <dbReference type="Proteomes" id="UP001153712"/>
    </source>
</evidence>
<protein>
    <recommendedName>
        <fullName evidence="5">SCP domain-containing protein</fullName>
    </recommendedName>
</protein>
<proteinExistence type="predicted"/>
<dbReference type="InterPro" id="IPR014044">
    <property type="entry name" value="CAP_dom"/>
</dbReference>
<dbReference type="OrthoDB" id="414826at2759"/>
<dbReference type="Proteomes" id="UP001153712">
    <property type="component" value="Chromosome 11"/>
</dbReference>
<feature type="region of interest" description="Disordered" evidence="3">
    <location>
        <begin position="241"/>
        <end position="262"/>
    </location>
</feature>
<evidence type="ECO:0000256" key="2">
    <source>
        <dbReference type="ARBA" id="ARBA00022525"/>
    </source>
</evidence>
<feature type="compositionally biased region" description="Polar residues" evidence="3">
    <location>
        <begin position="441"/>
        <end position="461"/>
    </location>
</feature>
<dbReference type="InterPro" id="IPR002413">
    <property type="entry name" value="V5_allergen-like"/>
</dbReference>
<feature type="region of interest" description="Disordered" evidence="3">
    <location>
        <begin position="287"/>
        <end position="353"/>
    </location>
</feature>
<keyword evidence="2" id="KW-0964">Secreted</keyword>
<dbReference type="PANTHER" id="PTHR10334">
    <property type="entry name" value="CYSTEINE-RICH SECRETORY PROTEIN-RELATED"/>
    <property type="match status" value="1"/>
</dbReference>
<dbReference type="SUPFAM" id="SSF55797">
    <property type="entry name" value="PR-1-like"/>
    <property type="match status" value="2"/>
</dbReference>
<name>A0A9N9TJ29_PHYSR</name>
<dbReference type="InterPro" id="IPR001283">
    <property type="entry name" value="CRISP-related"/>
</dbReference>
<feature type="compositionally biased region" description="Low complexity" evidence="3">
    <location>
        <begin position="312"/>
        <end position="346"/>
    </location>
</feature>
<evidence type="ECO:0000256" key="3">
    <source>
        <dbReference type="SAM" id="MobiDB-lite"/>
    </source>
</evidence>
<evidence type="ECO:0000256" key="4">
    <source>
        <dbReference type="SAM" id="SignalP"/>
    </source>
</evidence>
<dbReference type="AlphaFoldDB" id="A0A9N9TJ29"/>
<evidence type="ECO:0000313" key="6">
    <source>
        <dbReference type="EMBL" id="CAG9855768.1"/>
    </source>
</evidence>
<reference evidence="6" key="1">
    <citation type="submission" date="2022-01" db="EMBL/GenBank/DDBJ databases">
        <authorList>
            <person name="King R."/>
        </authorList>
    </citation>
    <scope>NUCLEOTIDE SEQUENCE</scope>
</reference>
<feature type="domain" description="SCP" evidence="5">
    <location>
        <begin position="60"/>
        <end position="213"/>
    </location>
</feature>
<dbReference type="PRINTS" id="PR00838">
    <property type="entry name" value="V5ALLERGEN"/>
</dbReference>
<dbReference type="SMART" id="SM00198">
    <property type="entry name" value="SCP"/>
    <property type="match status" value="2"/>
</dbReference>
<keyword evidence="7" id="KW-1185">Reference proteome</keyword>
<dbReference type="InterPro" id="IPR035940">
    <property type="entry name" value="CAP_sf"/>
</dbReference>
<evidence type="ECO:0000256" key="1">
    <source>
        <dbReference type="ARBA" id="ARBA00004613"/>
    </source>
</evidence>
<accession>A0A9N9TJ29</accession>
<feature type="chain" id="PRO_5040256094" description="SCP domain-containing protein" evidence="4">
    <location>
        <begin position="20"/>
        <end position="551"/>
    </location>
</feature>
<gene>
    <name evidence="6" type="ORF">PHYEVI_LOCUS2210</name>
</gene>
<feature type="signal peptide" evidence="4">
    <location>
        <begin position="1"/>
        <end position="19"/>
    </location>
</feature>